<dbReference type="AlphaFoldDB" id="A0A4Z1EQY2"/>
<dbReference type="PANTHER" id="PTHR38887">
    <property type="entry name" value="CHROMOSOME 21, WHOLE GENOME SHOTGUN SEQUENCE"/>
    <property type="match status" value="1"/>
</dbReference>
<keyword evidence="3" id="KW-1185">Reference proteome</keyword>
<evidence type="ECO:0000313" key="2">
    <source>
        <dbReference type="EMBL" id="TGO13739.1"/>
    </source>
</evidence>
<comment type="caution">
    <text evidence="2">The sequence shown here is derived from an EMBL/GenBank/DDBJ whole genome shotgun (WGS) entry which is preliminary data.</text>
</comment>
<feature type="compositionally biased region" description="Polar residues" evidence="1">
    <location>
        <begin position="91"/>
        <end position="101"/>
    </location>
</feature>
<name>A0A4Z1EQY2_9HELO</name>
<feature type="compositionally biased region" description="Polar residues" evidence="1">
    <location>
        <begin position="109"/>
        <end position="119"/>
    </location>
</feature>
<dbReference type="InterPro" id="IPR053221">
    <property type="entry name" value="Burnettramic_acid_biosynth"/>
</dbReference>
<accession>A0A4Z1EQY2</accession>
<reference evidence="2 3" key="1">
    <citation type="submission" date="2017-12" db="EMBL/GenBank/DDBJ databases">
        <title>Comparative genomics of Botrytis spp.</title>
        <authorList>
            <person name="Valero-Jimenez C.A."/>
            <person name="Tapia P."/>
            <person name="Veloso J."/>
            <person name="Silva-Moreno E."/>
            <person name="Staats M."/>
            <person name="Valdes J.H."/>
            <person name="Van Kan J.A.L."/>
        </authorList>
    </citation>
    <scope>NUCLEOTIDE SEQUENCE [LARGE SCALE GENOMIC DNA]</scope>
    <source>
        <strain evidence="2 3">Bt9001</strain>
    </source>
</reference>
<sequence length="229" mass="24754">MSESESHTSGTAGKNVVIKGKSVSLFDAVSREIFQFAASDIGLAAETIHNRKQRKGKAAEPNESQSHIVEDSDEEVSRSTQSHDHNDHPSSHMQQQTQEATCQLDEAQDQVNFEESPPSSYEKAANGTEGPAANEGEIFQTANSLLTFLDFIDNFNKAVRTNSLIQVLSLVSIAGLAAPDHIGILIDIAVQVVTNIADEIDSCSKIISFLDKVIDSFFAPRGLIALIIS</sequence>
<organism evidence="2 3">
    <name type="scientific">Botrytis tulipae</name>
    <dbReference type="NCBI Taxonomy" id="87230"/>
    <lineage>
        <taxon>Eukaryota</taxon>
        <taxon>Fungi</taxon>
        <taxon>Dikarya</taxon>
        <taxon>Ascomycota</taxon>
        <taxon>Pezizomycotina</taxon>
        <taxon>Leotiomycetes</taxon>
        <taxon>Helotiales</taxon>
        <taxon>Sclerotiniaceae</taxon>
        <taxon>Botrytis</taxon>
    </lineage>
</organism>
<dbReference type="PANTHER" id="PTHR38887:SF1">
    <property type="entry name" value="RAS MODIFICATION PROTEIN ERF4"/>
    <property type="match status" value="1"/>
</dbReference>
<dbReference type="Proteomes" id="UP000297777">
    <property type="component" value="Unassembled WGS sequence"/>
</dbReference>
<evidence type="ECO:0000313" key="3">
    <source>
        <dbReference type="Proteomes" id="UP000297777"/>
    </source>
</evidence>
<protein>
    <submittedName>
        <fullName evidence="2">Uncharacterized protein</fullName>
    </submittedName>
</protein>
<feature type="region of interest" description="Disordered" evidence="1">
    <location>
        <begin position="50"/>
        <end position="133"/>
    </location>
</feature>
<dbReference type="OrthoDB" id="3433125at2759"/>
<dbReference type="EMBL" id="PQXH01000064">
    <property type="protein sequence ID" value="TGO13739.1"/>
    <property type="molecule type" value="Genomic_DNA"/>
</dbReference>
<gene>
    <name evidence="2" type="ORF">BTUL_0064g00400</name>
</gene>
<evidence type="ECO:0000256" key="1">
    <source>
        <dbReference type="SAM" id="MobiDB-lite"/>
    </source>
</evidence>
<proteinExistence type="predicted"/>
<feature type="compositionally biased region" description="Basic and acidic residues" evidence="1">
    <location>
        <begin position="75"/>
        <end position="90"/>
    </location>
</feature>